<comment type="catalytic activity">
    <reaction evidence="11">
        <text>2 [molybdopterin-synthase sulfur-carrier protein]-C-terminal-Gly-aminoethanethioate + cyclic pyranopterin phosphate + H2O = molybdopterin + 2 [molybdopterin-synthase sulfur-carrier protein]-C-terminal Gly-Gly + 2 H(+)</text>
        <dbReference type="Rhea" id="RHEA:26333"/>
        <dbReference type="Rhea" id="RHEA-COMP:12202"/>
        <dbReference type="Rhea" id="RHEA-COMP:19907"/>
        <dbReference type="ChEBI" id="CHEBI:15377"/>
        <dbReference type="ChEBI" id="CHEBI:15378"/>
        <dbReference type="ChEBI" id="CHEBI:58698"/>
        <dbReference type="ChEBI" id="CHEBI:59648"/>
        <dbReference type="ChEBI" id="CHEBI:90778"/>
        <dbReference type="ChEBI" id="CHEBI:232372"/>
        <dbReference type="EC" id="2.8.1.12"/>
    </reaction>
</comment>
<evidence type="ECO:0000256" key="1">
    <source>
        <dbReference type="ARBA" id="ARBA00005046"/>
    </source>
</evidence>
<evidence type="ECO:0000256" key="5">
    <source>
        <dbReference type="ARBA" id="ARBA00023150"/>
    </source>
</evidence>
<reference evidence="12" key="1">
    <citation type="submission" date="2021-11" db="EMBL/GenBank/DDBJ databases">
        <title>Genome sequence.</title>
        <authorList>
            <person name="Sun Q."/>
        </authorList>
    </citation>
    <scope>NUCLEOTIDE SEQUENCE</scope>
    <source>
        <strain evidence="12">JC740</strain>
    </source>
</reference>
<protein>
    <recommendedName>
        <fullName evidence="4">Molybdopterin synthase catalytic subunit</fullName>
        <ecNumber evidence="3">2.8.1.12</ecNumber>
    </recommendedName>
    <alternativeName>
        <fullName evidence="9">MPT synthase subunit 2</fullName>
    </alternativeName>
    <alternativeName>
        <fullName evidence="7">Molybdenum cofactor biosynthesis protein E</fullName>
    </alternativeName>
    <alternativeName>
        <fullName evidence="8">Molybdopterin-converting factor large subunit</fullName>
    </alternativeName>
    <alternativeName>
        <fullName evidence="10">Molybdopterin-converting factor subunit 2</fullName>
    </alternativeName>
</protein>
<dbReference type="Pfam" id="PF02391">
    <property type="entry name" value="MoaE"/>
    <property type="match status" value="1"/>
</dbReference>
<comment type="caution">
    <text evidence="12">The sequence shown here is derived from an EMBL/GenBank/DDBJ whole genome shotgun (WGS) entry which is preliminary data.</text>
</comment>
<dbReference type="InterPro" id="IPR003448">
    <property type="entry name" value="Mopterin_biosynth_MoaE"/>
</dbReference>
<gene>
    <name evidence="12" type="ORF">LOC71_14345</name>
</gene>
<evidence type="ECO:0000313" key="13">
    <source>
        <dbReference type="Proteomes" id="UP001430306"/>
    </source>
</evidence>
<sequence length="164" mass="18505">MKAEPLTVVDSTVNIRLTDDPLEPLLDSENATAWLSHPDAGAMLWFHGVTRRTTILKDQVSVTEELVYTAHREMAVKELQRIASEAIEEYSLHRIVLWHRLGIVPISEASVIVGCSSSHRVAALQAVASVMDHLKRDVPIWKQERFESGDRQWIHPSPTTDDPH</sequence>
<evidence type="ECO:0000256" key="6">
    <source>
        <dbReference type="ARBA" id="ARBA00026066"/>
    </source>
</evidence>
<comment type="similarity">
    <text evidence="2">Belongs to the MoaE family.</text>
</comment>
<evidence type="ECO:0000313" key="12">
    <source>
        <dbReference type="EMBL" id="MCC9643461.1"/>
    </source>
</evidence>
<keyword evidence="13" id="KW-1185">Reference proteome</keyword>
<evidence type="ECO:0000256" key="8">
    <source>
        <dbReference type="ARBA" id="ARBA00030407"/>
    </source>
</evidence>
<comment type="subunit">
    <text evidence="6">Heterotetramer of 2 MoaD subunits and 2 MoaE subunits. Also stable as homodimer. The enzyme changes between these two forms during catalysis.</text>
</comment>
<dbReference type="EMBL" id="JAJKFW010000024">
    <property type="protein sequence ID" value="MCC9643461.1"/>
    <property type="molecule type" value="Genomic_DNA"/>
</dbReference>
<evidence type="ECO:0000256" key="2">
    <source>
        <dbReference type="ARBA" id="ARBA00005426"/>
    </source>
</evidence>
<name>A0ABS8NIV5_9BACT</name>
<dbReference type="RefSeq" id="WP_230274412.1">
    <property type="nucleotide sequence ID" value="NZ_JAJKFW010000024.1"/>
</dbReference>
<dbReference type="EC" id="2.8.1.12" evidence="3"/>
<evidence type="ECO:0000256" key="11">
    <source>
        <dbReference type="ARBA" id="ARBA00049878"/>
    </source>
</evidence>
<keyword evidence="5" id="KW-0501">Molybdenum cofactor biosynthesis</keyword>
<dbReference type="Gene3D" id="3.90.1170.40">
    <property type="entry name" value="Molybdopterin biosynthesis MoaE subunit"/>
    <property type="match status" value="1"/>
</dbReference>
<dbReference type="SUPFAM" id="SSF54690">
    <property type="entry name" value="Molybdopterin synthase subunit MoaE"/>
    <property type="match status" value="1"/>
</dbReference>
<dbReference type="InterPro" id="IPR036563">
    <property type="entry name" value="MoaE_sf"/>
</dbReference>
<evidence type="ECO:0000256" key="10">
    <source>
        <dbReference type="ARBA" id="ARBA00032474"/>
    </source>
</evidence>
<dbReference type="Proteomes" id="UP001430306">
    <property type="component" value="Unassembled WGS sequence"/>
</dbReference>
<dbReference type="CDD" id="cd00756">
    <property type="entry name" value="MoaE"/>
    <property type="match status" value="1"/>
</dbReference>
<evidence type="ECO:0000256" key="7">
    <source>
        <dbReference type="ARBA" id="ARBA00029745"/>
    </source>
</evidence>
<evidence type="ECO:0000256" key="4">
    <source>
        <dbReference type="ARBA" id="ARBA00013858"/>
    </source>
</evidence>
<accession>A0ABS8NIV5</accession>
<evidence type="ECO:0000256" key="9">
    <source>
        <dbReference type="ARBA" id="ARBA00030781"/>
    </source>
</evidence>
<proteinExistence type="inferred from homology"/>
<evidence type="ECO:0000256" key="3">
    <source>
        <dbReference type="ARBA" id="ARBA00011950"/>
    </source>
</evidence>
<organism evidence="12 13">
    <name type="scientific">Rhodopirellula halodulae</name>
    <dbReference type="NCBI Taxonomy" id="2894198"/>
    <lineage>
        <taxon>Bacteria</taxon>
        <taxon>Pseudomonadati</taxon>
        <taxon>Planctomycetota</taxon>
        <taxon>Planctomycetia</taxon>
        <taxon>Pirellulales</taxon>
        <taxon>Pirellulaceae</taxon>
        <taxon>Rhodopirellula</taxon>
    </lineage>
</organism>
<comment type="pathway">
    <text evidence="1">Cofactor biosynthesis; molybdopterin biosynthesis.</text>
</comment>
<dbReference type="PANTHER" id="PTHR23404">
    <property type="entry name" value="MOLYBDOPTERIN SYNTHASE RELATED"/>
    <property type="match status" value="1"/>
</dbReference>